<dbReference type="Proteomes" id="UP000605986">
    <property type="component" value="Unassembled WGS sequence"/>
</dbReference>
<accession>A0A8H4P5C5</accession>
<name>A0A8H4P5C5_9HYPO</name>
<proteinExistence type="predicted"/>
<feature type="domain" description="Phosphoribulokinase/uridine kinase" evidence="1">
    <location>
        <begin position="29"/>
        <end position="167"/>
    </location>
</feature>
<dbReference type="EMBL" id="JAADJG010000008">
    <property type="protein sequence ID" value="KAF4457908.1"/>
    <property type="molecule type" value="Genomic_DNA"/>
</dbReference>
<organism evidence="2 3">
    <name type="scientific">Fusarium austroafricanum</name>
    <dbReference type="NCBI Taxonomy" id="2364996"/>
    <lineage>
        <taxon>Eukaryota</taxon>
        <taxon>Fungi</taxon>
        <taxon>Dikarya</taxon>
        <taxon>Ascomycota</taxon>
        <taxon>Pezizomycotina</taxon>
        <taxon>Sordariomycetes</taxon>
        <taxon>Hypocreomycetidae</taxon>
        <taxon>Hypocreales</taxon>
        <taxon>Nectriaceae</taxon>
        <taxon>Fusarium</taxon>
        <taxon>Fusarium concolor species complex</taxon>
    </lineage>
</organism>
<keyword evidence="3" id="KW-1185">Reference proteome</keyword>
<keyword evidence="2" id="KW-0808">Transferase</keyword>
<dbReference type="PANTHER" id="PTHR10285">
    <property type="entry name" value="URIDINE KINASE"/>
    <property type="match status" value="1"/>
</dbReference>
<dbReference type="InterPro" id="IPR006083">
    <property type="entry name" value="PRK/URK"/>
</dbReference>
<evidence type="ECO:0000259" key="1">
    <source>
        <dbReference type="Pfam" id="PF00485"/>
    </source>
</evidence>
<evidence type="ECO:0000313" key="3">
    <source>
        <dbReference type="Proteomes" id="UP000605986"/>
    </source>
</evidence>
<reference evidence="2" key="1">
    <citation type="submission" date="2020-01" db="EMBL/GenBank/DDBJ databases">
        <title>Identification and distribution of gene clusters putatively required for synthesis of sphingolipid metabolism inhibitors in phylogenetically diverse species of the filamentous fungus Fusarium.</title>
        <authorList>
            <person name="Kim H.-S."/>
            <person name="Busman M."/>
            <person name="Brown D.W."/>
            <person name="Divon H."/>
            <person name="Uhlig S."/>
            <person name="Proctor R.H."/>
        </authorList>
    </citation>
    <scope>NUCLEOTIDE SEQUENCE</scope>
    <source>
        <strain evidence="2">NRRL 53441</strain>
    </source>
</reference>
<dbReference type="OrthoDB" id="6362633at2759"/>
<dbReference type="Gene3D" id="3.40.50.300">
    <property type="entry name" value="P-loop containing nucleotide triphosphate hydrolases"/>
    <property type="match status" value="2"/>
</dbReference>
<keyword evidence="2" id="KW-0418">Kinase</keyword>
<evidence type="ECO:0000313" key="2">
    <source>
        <dbReference type="EMBL" id="KAF4457908.1"/>
    </source>
</evidence>
<comment type="caution">
    <text evidence="2">The sequence shown here is derived from an EMBL/GenBank/DDBJ whole genome shotgun (WGS) entry which is preliminary data.</text>
</comment>
<dbReference type="InterPro" id="IPR027417">
    <property type="entry name" value="P-loop_NTPase"/>
</dbReference>
<dbReference type="GO" id="GO:0005524">
    <property type="term" value="F:ATP binding"/>
    <property type="evidence" value="ECO:0007669"/>
    <property type="project" value="InterPro"/>
</dbReference>
<gene>
    <name evidence="2" type="ORF">F53441_261</name>
</gene>
<sequence length="226" mass="24630">MDSTYNSLADRILHQWAKKQAQGDNSRILIALAGPPGSGKTTIAHKVAKLIPASPNGPSILVISADGFHFPLSTLRSWSNATEALARRGAPWTFDGDAIVGMVHSLQKTDQVTVCPTFDHAIKDPVRDGLIVDQSTQICILEGNYLLSDEAPWGEIAELVDDRWLVQVDSALARDRVAIRHLEAGIEETLDAAYKRVDGNDMPNGEYVAARSKGRYDLLITSIEEA</sequence>
<dbReference type="GO" id="GO:0016301">
    <property type="term" value="F:kinase activity"/>
    <property type="evidence" value="ECO:0007669"/>
    <property type="project" value="UniProtKB-KW"/>
</dbReference>
<protein>
    <submittedName>
        <fullName evidence="2">Phosphoribulokinase/uridine kinase</fullName>
    </submittedName>
</protein>
<dbReference type="AlphaFoldDB" id="A0A8H4P5C5"/>
<dbReference type="SUPFAM" id="SSF52540">
    <property type="entry name" value="P-loop containing nucleoside triphosphate hydrolases"/>
    <property type="match status" value="1"/>
</dbReference>
<dbReference type="Pfam" id="PF00485">
    <property type="entry name" value="PRK"/>
    <property type="match status" value="1"/>
</dbReference>